<name>A0ABS3C0X6_9BACT</name>
<dbReference type="Proteomes" id="UP000664317">
    <property type="component" value="Unassembled WGS sequence"/>
</dbReference>
<dbReference type="CDD" id="cd03801">
    <property type="entry name" value="GT4_PimA-like"/>
    <property type="match status" value="1"/>
</dbReference>
<dbReference type="Pfam" id="PF00534">
    <property type="entry name" value="Glycos_transf_1"/>
    <property type="match status" value="1"/>
</dbReference>
<protein>
    <submittedName>
        <fullName evidence="2">Glycosyltransferase family 4 protein</fullName>
    </submittedName>
</protein>
<proteinExistence type="predicted"/>
<feature type="domain" description="Glycosyl transferase family 1" evidence="1">
    <location>
        <begin position="161"/>
        <end position="313"/>
    </location>
</feature>
<dbReference type="InterPro" id="IPR001296">
    <property type="entry name" value="Glyco_trans_1"/>
</dbReference>
<evidence type="ECO:0000313" key="3">
    <source>
        <dbReference type="Proteomes" id="UP000664317"/>
    </source>
</evidence>
<dbReference type="RefSeq" id="WP_206577543.1">
    <property type="nucleotide sequence ID" value="NZ_JAFKCT010000002.1"/>
</dbReference>
<evidence type="ECO:0000313" key="2">
    <source>
        <dbReference type="EMBL" id="MBN7810770.1"/>
    </source>
</evidence>
<organism evidence="2 3">
    <name type="scientific">Algoriphagus oliviformis</name>
    <dbReference type="NCBI Taxonomy" id="2811231"/>
    <lineage>
        <taxon>Bacteria</taxon>
        <taxon>Pseudomonadati</taxon>
        <taxon>Bacteroidota</taxon>
        <taxon>Cytophagia</taxon>
        <taxon>Cytophagales</taxon>
        <taxon>Cyclobacteriaceae</taxon>
        <taxon>Algoriphagus</taxon>
    </lineage>
</organism>
<gene>
    <name evidence="2" type="ORF">J0A68_07380</name>
</gene>
<sequence>MEKKLKVAVLLTNSYLTSYGGIGPFVRNLDIDLRNYFDLHYFFLPEHLEKVKLIPHRLLFVFFLLKNFRRLSKTDLIVSHSPEGSYVASYTSTPLVHIFHGNTNPMEISRFSFGKYLRWVFDYMNQVIYSKSFLLYSVGEKREGTKKFVNPISHEVMVKNPESREGFIFAGRLEKGKCVPKIIESYACLPKEVRANHKLYIAGSGSEFGNLKELAKSMDLASQVVFLGNMDNRSLIEVTSKRKMLLMASAFEGFPMAIAEALSVGVPVVSTAVGDIPQFVESGYCGLLYPVDFLPEDYARGILSILDDYENYSKNALEASRPFDAKEVTRKFAEEVLSGLKTASLSKVA</sequence>
<keyword evidence="3" id="KW-1185">Reference proteome</keyword>
<dbReference type="Gene3D" id="3.40.50.2000">
    <property type="entry name" value="Glycogen Phosphorylase B"/>
    <property type="match status" value="2"/>
</dbReference>
<comment type="caution">
    <text evidence="2">The sequence shown here is derived from an EMBL/GenBank/DDBJ whole genome shotgun (WGS) entry which is preliminary data.</text>
</comment>
<dbReference type="SUPFAM" id="SSF53756">
    <property type="entry name" value="UDP-Glycosyltransferase/glycogen phosphorylase"/>
    <property type="match status" value="1"/>
</dbReference>
<evidence type="ECO:0000259" key="1">
    <source>
        <dbReference type="Pfam" id="PF00534"/>
    </source>
</evidence>
<accession>A0ABS3C0X6</accession>
<dbReference type="PANTHER" id="PTHR12526:SF630">
    <property type="entry name" value="GLYCOSYLTRANSFERASE"/>
    <property type="match status" value="1"/>
</dbReference>
<reference evidence="2 3" key="1">
    <citation type="submission" date="2021-03" db="EMBL/GenBank/DDBJ databases">
        <title>novel species isolated from a fishpond in China.</title>
        <authorList>
            <person name="Lu H."/>
            <person name="Cai Z."/>
        </authorList>
    </citation>
    <scope>NUCLEOTIDE SEQUENCE [LARGE SCALE GENOMIC DNA]</scope>
    <source>
        <strain evidence="2 3">H41</strain>
    </source>
</reference>
<dbReference type="PANTHER" id="PTHR12526">
    <property type="entry name" value="GLYCOSYLTRANSFERASE"/>
    <property type="match status" value="1"/>
</dbReference>
<dbReference type="EMBL" id="JAFKCT010000002">
    <property type="protein sequence ID" value="MBN7810770.1"/>
    <property type="molecule type" value="Genomic_DNA"/>
</dbReference>